<evidence type="ECO:0000313" key="5">
    <source>
        <dbReference type="Proteomes" id="UP000051256"/>
    </source>
</evidence>
<evidence type="ECO:0000256" key="1">
    <source>
        <dbReference type="ARBA" id="ARBA00022692"/>
    </source>
</evidence>
<accession>A0A0R2CRA2</accession>
<dbReference type="PATRIC" id="fig|1423802.4.peg.1164"/>
<comment type="caution">
    <text evidence="4">The sequence shown here is derived from an EMBL/GenBank/DDBJ whole genome shotgun (WGS) entry which is preliminary data.</text>
</comment>
<evidence type="ECO:0000313" key="4">
    <source>
        <dbReference type="EMBL" id="KRM94200.1"/>
    </source>
</evidence>
<dbReference type="Gene3D" id="1.10.1760.20">
    <property type="match status" value="1"/>
</dbReference>
<name>A0A0R2CRA2_9LACO</name>
<feature type="transmembrane region" description="Helical" evidence="3">
    <location>
        <begin position="135"/>
        <end position="158"/>
    </location>
</feature>
<protein>
    <recommendedName>
        <fullName evidence="6">Integral membrane protein</fullName>
    </recommendedName>
</protein>
<feature type="transmembrane region" description="Helical" evidence="3">
    <location>
        <begin position="104"/>
        <end position="123"/>
    </location>
</feature>
<dbReference type="Proteomes" id="UP000051256">
    <property type="component" value="Unassembled WGS sequence"/>
</dbReference>
<organism evidence="4 5">
    <name type="scientific">Lentilactobacillus senioris DSM 24302 = JCM 17472</name>
    <dbReference type="NCBI Taxonomy" id="1423802"/>
    <lineage>
        <taxon>Bacteria</taxon>
        <taxon>Bacillati</taxon>
        <taxon>Bacillota</taxon>
        <taxon>Bacilli</taxon>
        <taxon>Lactobacillales</taxon>
        <taxon>Lactobacillaceae</taxon>
        <taxon>Lentilactobacillus</taxon>
    </lineage>
</organism>
<feature type="transmembrane region" description="Helical" evidence="3">
    <location>
        <begin position="75"/>
        <end position="97"/>
    </location>
</feature>
<evidence type="ECO:0000256" key="2">
    <source>
        <dbReference type="ARBA" id="ARBA00022989"/>
    </source>
</evidence>
<keyword evidence="3" id="KW-0472">Membrane</keyword>
<reference evidence="4 5" key="1">
    <citation type="journal article" date="2015" name="Genome Announc.">
        <title>Expanding the biotechnology potential of lactobacilli through comparative genomics of 213 strains and associated genera.</title>
        <authorList>
            <person name="Sun Z."/>
            <person name="Harris H.M."/>
            <person name="McCann A."/>
            <person name="Guo C."/>
            <person name="Argimon S."/>
            <person name="Zhang W."/>
            <person name="Yang X."/>
            <person name="Jeffery I.B."/>
            <person name="Cooney J.C."/>
            <person name="Kagawa T.F."/>
            <person name="Liu W."/>
            <person name="Song Y."/>
            <person name="Salvetti E."/>
            <person name="Wrobel A."/>
            <person name="Rasinkangas P."/>
            <person name="Parkhill J."/>
            <person name="Rea M.C."/>
            <person name="O'Sullivan O."/>
            <person name="Ritari J."/>
            <person name="Douillard F.P."/>
            <person name="Paul Ross R."/>
            <person name="Yang R."/>
            <person name="Briner A.E."/>
            <person name="Felis G.E."/>
            <person name="de Vos W.M."/>
            <person name="Barrangou R."/>
            <person name="Klaenhammer T.R."/>
            <person name="Caufield P.W."/>
            <person name="Cui Y."/>
            <person name="Zhang H."/>
            <person name="O'Toole P.W."/>
        </authorList>
    </citation>
    <scope>NUCLEOTIDE SEQUENCE [LARGE SCALE GENOMIC DNA]</scope>
    <source>
        <strain evidence="4 5">DSM 24302</strain>
    </source>
</reference>
<dbReference type="GO" id="GO:0016020">
    <property type="term" value="C:membrane"/>
    <property type="evidence" value="ECO:0007669"/>
    <property type="project" value="InterPro"/>
</dbReference>
<dbReference type="InterPro" id="IPR009825">
    <property type="entry name" value="ECF_substrate-spec-like"/>
</dbReference>
<gene>
    <name evidence="4" type="ORF">FC56_GL001148</name>
</gene>
<dbReference type="STRING" id="1423802.FC56_GL001148"/>
<dbReference type="EMBL" id="AYZR01000004">
    <property type="protein sequence ID" value="KRM94200.1"/>
    <property type="molecule type" value="Genomic_DNA"/>
</dbReference>
<keyword evidence="1 3" id="KW-0812">Transmembrane</keyword>
<keyword evidence="5" id="KW-1185">Reference proteome</keyword>
<keyword evidence="2 3" id="KW-1133">Transmembrane helix</keyword>
<dbReference type="RefSeq" id="WP_056977291.1">
    <property type="nucleotide sequence ID" value="NZ_AYZR01000004.1"/>
</dbReference>
<evidence type="ECO:0008006" key="6">
    <source>
        <dbReference type="Google" id="ProtNLM"/>
    </source>
</evidence>
<dbReference type="PANTHER" id="PTHR37815">
    <property type="entry name" value="UPF0397 PROTEIN BC_2624-RELATED"/>
    <property type="match status" value="1"/>
</dbReference>
<evidence type="ECO:0000256" key="3">
    <source>
        <dbReference type="SAM" id="Phobius"/>
    </source>
</evidence>
<dbReference type="Pfam" id="PF07155">
    <property type="entry name" value="ECF-ribofla_trS"/>
    <property type="match status" value="1"/>
</dbReference>
<proteinExistence type="predicted"/>
<feature type="transmembrane region" description="Helical" evidence="3">
    <location>
        <begin position="12"/>
        <end position="32"/>
    </location>
</feature>
<feature type="transmembrane region" description="Helical" evidence="3">
    <location>
        <begin position="44"/>
        <end position="69"/>
    </location>
</feature>
<sequence length="165" mass="17711">MVKQRSELRQMIIAAVLIAVNVVVSRVFVIPVPMTNGYLNLSDGLIIVAALLMGTKWGAAVGGLSGFLLDLFAGYGQYMFFSLIIHGLEGLVAGSALHFENKYVRFLIVVASALLMVVGYWLVDTFLYSPAAGLAGIIPNLFQAGAGVLVALILLPIFRDRLAIK</sequence>
<dbReference type="AlphaFoldDB" id="A0A0R2CRA2"/>
<dbReference type="PANTHER" id="PTHR37815:SF3">
    <property type="entry name" value="UPF0397 PROTEIN SPR0429"/>
    <property type="match status" value="1"/>
</dbReference>